<accession>A0A8J4LQS7</accession>
<dbReference type="EMBL" id="BNCQ01000018">
    <property type="protein sequence ID" value="GIM05415.1"/>
    <property type="molecule type" value="Genomic_DNA"/>
</dbReference>
<comment type="caution">
    <text evidence="1">The sequence shown here is derived from an EMBL/GenBank/DDBJ whole genome shotgun (WGS) entry which is preliminary data.</text>
</comment>
<gene>
    <name evidence="1" type="ORF">Vretimale_9918</name>
</gene>
<evidence type="ECO:0000313" key="1">
    <source>
        <dbReference type="EMBL" id="GIM05415.1"/>
    </source>
</evidence>
<dbReference type="Proteomes" id="UP000722791">
    <property type="component" value="Unassembled WGS sequence"/>
</dbReference>
<dbReference type="AlphaFoldDB" id="A0A8J4LQS7"/>
<organism evidence="1 2">
    <name type="scientific">Volvox reticuliferus</name>
    <dbReference type="NCBI Taxonomy" id="1737510"/>
    <lineage>
        <taxon>Eukaryota</taxon>
        <taxon>Viridiplantae</taxon>
        <taxon>Chlorophyta</taxon>
        <taxon>core chlorophytes</taxon>
        <taxon>Chlorophyceae</taxon>
        <taxon>CS clade</taxon>
        <taxon>Chlamydomonadales</taxon>
        <taxon>Volvocaceae</taxon>
        <taxon>Volvox</taxon>
    </lineage>
</organism>
<name>A0A8J4LQS7_9CHLO</name>
<sequence length="116" mass="11758">MGKEAGPNSGRFGVLGGEGGYTGPGLLGGWGLDKGLVRGNHHPVVISCTGGRGGISWKDIAGMRPKLMSEQIGIGRMGRMGRENKDPRLLLTSCTVSASGEDVGGVALLGASAPQL</sequence>
<proteinExistence type="predicted"/>
<evidence type="ECO:0000313" key="2">
    <source>
        <dbReference type="Proteomes" id="UP000722791"/>
    </source>
</evidence>
<protein>
    <submittedName>
        <fullName evidence="1">Uncharacterized protein</fullName>
    </submittedName>
</protein>
<reference evidence="1" key="1">
    <citation type="journal article" date="2021" name="Proc. Natl. Acad. Sci. U.S.A.">
        <title>Three genomes in the algal genus Volvox reveal the fate of a haploid sex-determining region after a transition to homothallism.</title>
        <authorList>
            <person name="Yamamoto K."/>
            <person name="Hamaji T."/>
            <person name="Kawai-Toyooka H."/>
            <person name="Matsuzaki R."/>
            <person name="Takahashi F."/>
            <person name="Nishimura Y."/>
            <person name="Kawachi M."/>
            <person name="Noguchi H."/>
            <person name="Minakuchi Y."/>
            <person name="Umen J.G."/>
            <person name="Toyoda A."/>
            <person name="Nozaki H."/>
        </authorList>
    </citation>
    <scope>NUCLEOTIDE SEQUENCE</scope>
    <source>
        <strain evidence="1">NIES-3785</strain>
    </source>
</reference>